<gene>
    <name evidence="3" type="ORF">VPK24_05950</name>
</gene>
<dbReference type="InterPro" id="IPR050923">
    <property type="entry name" value="Cell_Proc_Reg/RNA_Proc"/>
</dbReference>
<protein>
    <submittedName>
        <fullName evidence="3">FHA domain-containing protein</fullName>
    </submittedName>
</protein>
<evidence type="ECO:0000259" key="2">
    <source>
        <dbReference type="PROSITE" id="PS50006"/>
    </source>
</evidence>
<dbReference type="Pfam" id="PF00498">
    <property type="entry name" value="FHA"/>
    <property type="match status" value="1"/>
</dbReference>
<proteinExistence type="predicted"/>
<dbReference type="PANTHER" id="PTHR23308">
    <property type="entry name" value="NUCLEAR INHIBITOR OF PROTEIN PHOSPHATASE-1"/>
    <property type="match status" value="1"/>
</dbReference>
<dbReference type="EMBL" id="JAZAQF010000029">
    <property type="protein sequence ID" value="MFG3817173.1"/>
    <property type="molecule type" value="Genomic_DNA"/>
</dbReference>
<dbReference type="Proteomes" id="UP001604335">
    <property type="component" value="Unassembled WGS sequence"/>
</dbReference>
<evidence type="ECO:0000256" key="1">
    <source>
        <dbReference type="SAM" id="MobiDB-lite"/>
    </source>
</evidence>
<dbReference type="CDD" id="cd00060">
    <property type="entry name" value="FHA"/>
    <property type="match status" value="1"/>
</dbReference>
<organism evidence="3 4">
    <name type="scientific">Limnothrix redekei LRLZ20PSL1</name>
    <dbReference type="NCBI Taxonomy" id="3112953"/>
    <lineage>
        <taxon>Bacteria</taxon>
        <taxon>Bacillati</taxon>
        <taxon>Cyanobacteriota</taxon>
        <taxon>Cyanophyceae</taxon>
        <taxon>Pseudanabaenales</taxon>
        <taxon>Pseudanabaenaceae</taxon>
        <taxon>Limnothrix</taxon>
    </lineage>
</organism>
<dbReference type="PROSITE" id="PS50006">
    <property type="entry name" value="FHA_DOMAIN"/>
    <property type="match status" value="1"/>
</dbReference>
<feature type="region of interest" description="Disordered" evidence="1">
    <location>
        <begin position="214"/>
        <end position="247"/>
    </location>
</feature>
<name>A0ABW7CB33_9CYAN</name>
<accession>A0ABW7CB33</accession>
<keyword evidence="4" id="KW-1185">Reference proteome</keyword>
<feature type="domain" description="FHA" evidence="2">
    <location>
        <begin position="91"/>
        <end position="141"/>
    </location>
</feature>
<dbReference type="RefSeq" id="WP_393011296.1">
    <property type="nucleotide sequence ID" value="NZ_JAZAQF010000029.1"/>
</dbReference>
<reference evidence="4" key="1">
    <citation type="journal article" date="2024" name="Algal Res.">
        <title>Biochemical, toxicological and genomic investigation of a high-biomass producing Limnothrix strain isolated from Italian shallow drinking water reservoir.</title>
        <authorList>
            <person name="Simonazzi M."/>
            <person name="Shishido T.K."/>
            <person name="Delbaje E."/>
            <person name="Wahlsten M."/>
            <person name="Fewer D.P."/>
            <person name="Sivonen K."/>
            <person name="Pezzolesi L."/>
            <person name="Pistocchi R."/>
        </authorList>
    </citation>
    <scope>NUCLEOTIDE SEQUENCE [LARGE SCALE GENOMIC DNA]</scope>
    <source>
        <strain evidence="4">LRLZ20PSL1</strain>
    </source>
</reference>
<comment type="caution">
    <text evidence="3">The sequence shown here is derived from an EMBL/GenBank/DDBJ whole genome shotgun (WGS) entry which is preliminary data.</text>
</comment>
<sequence length="247" mass="27789">MNPRAVDPRTPDRPPIDADEHREQAYELFLKLYNNHRDFFDELLDADQQQVGEHLRSSRYVQGIVRGQQAYLISNLINGKSQSLLQYQMIWMMGRDPQAALPIPDQRLSRRHAVIQYIPRRGFYLVDLGSTNGSFINGRLVRGRHRLRDGDRLRLGGFSFDFFICYSSQTVNSAPADLIAQLQAMPIPEETDSSLRYKDALSVPLAEKLAAEETMLASGEGAGENNAPVDGEDDLGPPLPDPEGFAF</sequence>
<dbReference type="SMART" id="SM00240">
    <property type="entry name" value="FHA"/>
    <property type="match status" value="1"/>
</dbReference>
<dbReference type="Gene3D" id="2.60.200.20">
    <property type="match status" value="1"/>
</dbReference>
<evidence type="ECO:0000313" key="3">
    <source>
        <dbReference type="EMBL" id="MFG3817173.1"/>
    </source>
</evidence>
<dbReference type="SUPFAM" id="SSF49879">
    <property type="entry name" value="SMAD/FHA domain"/>
    <property type="match status" value="1"/>
</dbReference>
<evidence type="ECO:0000313" key="4">
    <source>
        <dbReference type="Proteomes" id="UP001604335"/>
    </source>
</evidence>
<dbReference type="InterPro" id="IPR008984">
    <property type="entry name" value="SMAD_FHA_dom_sf"/>
</dbReference>
<dbReference type="InterPro" id="IPR000253">
    <property type="entry name" value="FHA_dom"/>
</dbReference>